<keyword evidence="3" id="KW-1185">Reference proteome</keyword>
<dbReference type="AlphaFoldDB" id="A0A085LKT7"/>
<organism evidence="2 3">
    <name type="scientific">Trichuris suis</name>
    <name type="common">pig whipworm</name>
    <dbReference type="NCBI Taxonomy" id="68888"/>
    <lineage>
        <taxon>Eukaryota</taxon>
        <taxon>Metazoa</taxon>
        <taxon>Ecdysozoa</taxon>
        <taxon>Nematoda</taxon>
        <taxon>Enoplea</taxon>
        <taxon>Dorylaimia</taxon>
        <taxon>Trichinellida</taxon>
        <taxon>Trichuridae</taxon>
        <taxon>Trichuris</taxon>
    </lineage>
</organism>
<proteinExistence type="predicted"/>
<sequence>MLNERFGIPTALNSCANFPNSLSKAAIAVALNGREVSCLIDSGSSESFIHPRVVKAYGLKTCCSRVPVRVPSASPIVTALADTTTTLLVEEHIYENVRLVVLPNLYVDFILGQDFQRLHESLKVNLRWGPAASNHLWFSSLKSKPSSAVCSSLRGLTSYSH</sequence>
<dbReference type="EMBL" id="KL363458">
    <property type="protein sequence ID" value="KFD45580.1"/>
    <property type="molecule type" value="Genomic_DNA"/>
</dbReference>
<dbReference type="EMBL" id="KL363458">
    <property type="protein sequence ID" value="KFD45583.1"/>
    <property type="molecule type" value="Genomic_DNA"/>
</dbReference>
<dbReference type="Gene3D" id="2.40.70.10">
    <property type="entry name" value="Acid Proteases"/>
    <property type="match status" value="1"/>
</dbReference>
<dbReference type="InterPro" id="IPR021109">
    <property type="entry name" value="Peptidase_aspartic_dom_sf"/>
</dbReference>
<evidence type="ECO:0000313" key="2">
    <source>
        <dbReference type="EMBL" id="KFD45583.1"/>
    </source>
</evidence>
<accession>A0A085LKT7</accession>
<dbReference type="SUPFAM" id="SSF50630">
    <property type="entry name" value="Acid proteases"/>
    <property type="match status" value="1"/>
</dbReference>
<dbReference type="CDD" id="cd00303">
    <property type="entry name" value="retropepsin_like"/>
    <property type="match status" value="1"/>
</dbReference>
<dbReference type="Pfam" id="PF13650">
    <property type="entry name" value="Asp_protease_2"/>
    <property type="match status" value="1"/>
</dbReference>
<name>A0A085LKT7_9BILA</name>
<evidence type="ECO:0000313" key="1">
    <source>
        <dbReference type="EMBL" id="KFD45580.1"/>
    </source>
</evidence>
<protein>
    <recommendedName>
        <fullName evidence="4">Peptidase A2 domain-containing protein</fullName>
    </recommendedName>
</protein>
<gene>
    <name evidence="1" type="ORF">M513_13542</name>
    <name evidence="2" type="ORF">M513_13545</name>
</gene>
<dbReference type="Proteomes" id="UP000030764">
    <property type="component" value="Unassembled WGS sequence"/>
</dbReference>
<evidence type="ECO:0000313" key="3">
    <source>
        <dbReference type="Proteomes" id="UP000030764"/>
    </source>
</evidence>
<reference evidence="2 3" key="1">
    <citation type="journal article" date="2014" name="Nat. Genet.">
        <title>Genome and transcriptome of the porcine whipworm Trichuris suis.</title>
        <authorList>
            <person name="Jex A.R."/>
            <person name="Nejsum P."/>
            <person name="Schwarz E.M."/>
            <person name="Hu L."/>
            <person name="Young N.D."/>
            <person name="Hall R.S."/>
            <person name="Korhonen P.K."/>
            <person name="Liao S."/>
            <person name="Thamsborg S."/>
            <person name="Xia J."/>
            <person name="Xu P."/>
            <person name="Wang S."/>
            <person name="Scheerlinck J.P."/>
            <person name="Hofmann A."/>
            <person name="Sternberg P.W."/>
            <person name="Wang J."/>
            <person name="Gasser R.B."/>
        </authorList>
    </citation>
    <scope>NUCLEOTIDE SEQUENCE [LARGE SCALE GENOMIC DNA]</scope>
    <source>
        <strain evidence="2">DCEP-RM93M</strain>
    </source>
</reference>
<evidence type="ECO:0008006" key="4">
    <source>
        <dbReference type="Google" id="ProtNLM"/>
    </source>
</evidence>